<sequence>MTLTIYGTARSRAFRVLWAAEELGLTYQHEPIDWREASANPVYLRINPAGSIPAIDDAGFVMAESLAINVHLAHKTGRLLPEAPHAESLLWQWTLWAATSLEAPYTRWASHSLWLPESLRDADKAQLAAQELTRPFDRLELALTGRDWLIGNTFSIADLNVASVINLIHKMDLGRWPNLAEWLSRCLARPAYAVAASRA</sequence>
<comment type="caution">
    <text evidence="4">The sequence shown here is derived from an EMBL/GenBank/DDBJ whole genome shotgun (WGS) entry which is preliminary data.</text>
</comment>
<keyword evidence="5" id="KW-1185">Reference proteome</keyword>
<dbReference type="CDD" id="cd03207">
    <property type="entry name" value="GST_C_8"/>
    <property type="match status" value="1"/>
</dbReference>
<dbReference type="InterPro" id="IPR036249">
    <property type="entry name" value="Thioredoxin-like_sf"/>
</dbReference>
<evidence type="ECO:0000256" key="1">
    <source>
        <dbReference type="RuleBase" id="RU003494"/>
    </source>
</evidence>
<dbReference type="EMBL" id="JARRAF010000024">
    <property type="protein sequence ID" value="MDK2125804.1"/>
    <property type="molecule type" value="Genomic_DNA"/>
</dbReference>
<dbReference type="PANTHER" id="PTHR44051">
    <property type="entry name" value="GLUTATHIONE S-TRANSFERASE-RELATED"/>
    <property type="match status" value="1"/>
</dbReference>
<feature type="domain" description="GST C-terminal" evidence="3">
    <location>
        <begin position="83"/>
        <end position="199"/>
    </location>
</feature>
<dbReference type="RefSeq" id="WP_284102116.1">
    <property type="nucleotide sequence ID" value="NZ_JARRAF010000024.1"/>
</dbReference>
<comment type="similarity">
    <text evidence="1">Belongs to the GST superfamily.</text>
</comment>
<dbReference type="Gene3D" id="1.20.1050.10">
    <property type="match status" value="1"/>
</dbReference>
<dbReference type="SUPFAM" id="SSF52833">
    <property type="entry name" value="Thioredoxin-like"/>
    <property type="match status" value="1"/>
</dbReference>
<dbReference type="PANTHER" id="PTHR44051:SF8">
    <property type="entry name" value="GLUTATHIONE S-TRANSFERASE GSTA"/>
    <property type="match status" value="1"/>
</dbReference>
<dbReference type="PROSITE" id="PS50405">
    <property type="entry name" value="GST_CTER"/>
    <property type="match status" value="1"/>
</dbReference>
<dbReference type="PROSITE" id="PS50404">
    <property type="entry name" value="GST_NTER"/>
    <property type="match status" value="1"/>
</dbReference>
<dbReference type="SFLD" id="SFLDS00019">
    <property type="entry name" value="Glutathione_Transferase_(cytos"/>
    <property type="match status" value="1"/>
</dbReference>
<dbReference type="InterPro" id="IPR010987">
    <property type="entry name" value="Glutathione-S-Trfase_C-like"/>
</dbReference>
<name>A0ABT7E0N0_9NEIS</name>
<dbReference type="InterPro" id="IPR004046">
    <property type="entry name" value="GST_C"/>
</dbReference>
<dbReference type="CDD" id="cd03046">
    <property type="entry name" value="GST_N_GTT1_like"/>
    <property type="match status" value="1"/>
</dbReference>
<dbReference type="Pfam" id="PF02798">
    <property type="entry name" value="GST_N"/>
    <property type="match status" value="1"/>
</dbReference>
<dbReference type="Proteomes" id="UP001172778">
    <property type="component" value="Unassembled WGS sequence"/>
</dbReference>
<dbReference type="Pfam" id="PF00043">
    <property type="entry name" value="GST_C"/>
    <property type="match status" value="1"/>
</dbReference>
<organism evidence="4 5">
    <name type="scientific">Parachitinimonas caeni</name>
    <dbReference type="NCBI Taxonomy" id="3031301"/>
    <lineage>
        <taxon>Bacteria</taxon>
        <taxon>Pseudomonadati</taxon>
        <taxon>Pseudomonadota</taxon>
        <taxon>Betaproteobacteria</taxon>
        <taxon>Neisseriales</taxon>
        <taxon>Chitinibacteraceae</taxon>
        <taxon>Parachitinimonas</taxon>
    </lineage>
</organism>
<feature type="domain" description="GST N-terminal" evidence="2">
    <location>
        <begin position="1"/>
        <end position="80"/>
    </location>
</feature>
<protein>
    <submittedName>
        <fullName evidence="4">Glutathione S-transferase family protein</fullName>
    </submittedName>
</protein>
<evidence type="ECO:0000313" key="4">
    <source>
        <dbReference type="EMBL" id="MDK2125804.1"/>
    </source>
</evidence>
<dbReference type="SUPFAM" id="SSF47616">
    <property type="entry name" value="GST C-terminal domain-like"/>
    <property type="match status" value="1"/>
</dbReference>
<proteinExistence type="inferred from homology"/>
<dbReference type="InterPro" id="IPR040079">
    <property type="entry name" value="Glutathione_S-Trfase"/>
</dbReference>
<gene>
    <name evidence="4" type="ORF">PZA18_17255</name>
</gene>
<reference evidence="4" key="1">
    <citation type="submission" date="2023-03" db="EMBL/GenBank/DDBJ databases">
        <title>Chitinimonas shenzhenensis gen. nov., sp. nov., a novel member of family Burkholderiaceae isolated from activated sludge collected in Shen Zhen, China.</title>
        <authorList>
            <person name="Wang X."/>
        </authorList>
    </citation>
    <scope>NUCLEOTIDE SEQUENCE</scope>
    <source>
        <strain evidence="4">DQS-5</strain>
    </source>
</reference>
<dbReference type="InterPro" id="IPR004045">
    <property type="entry name" value="Glutathione_S-Trfase_N"/>
</dbReference>
<evidence type="ECO:0000259" key="3">
    <source>
        <dbReference type="PROSITE" id="PS50405"/>
    </source>
</evidence>
<dbReference type="InterPro" id="IPR036282">
    <property type="entry name" value="Glutathione-S-Trfase_C_sf"/>
</dbReference>
<accession>A0ABT7E0N0</accession>
<dbReference type="Gene3D" id="3.40.30.10">
    <property type="entry name" value="Glutaredoxin"/>
    <property type="match status" value="1"/>
</dbReference>
<evidence type="ECO:0000313" key="5">
    <source>
        <dbReference type="Proteomes" id="UP001172778"/>
    </source>
</evidence>
<dbReference type="SFLD" id="SFLDG00358">
    <property type="entry name" value="Main_(cytGST)"/>
    <property type="match status" value="1"/>
</dbReference>
<evidence type="ECO:0000259" key="2">
    <source>
        <dbReference type="PROSITE" id="PS50404"/>
    </source>
</evidence>